<dbReference type="STRING" id="1409788.NC99_22300"/>
<dbReference type="Gene3D" id="1.20.120.160">
    <property type="entry name" value="HPT domain"/>
    <property type="match status" value="1"/>
</dbReference>
<dbReference type="InterPro" id="IPR036641">
    <property type="entry name" value="HPT_dom_sf"/>
</dbReference>
<protein>
    <recommendedName>
        <fullName evidence="3">HPt domain-containing protein</fullName>
    </recommendedName>
</protein>
<accession>A0A0L8V986</accession>
<keyword evidence="2" id="KW-1185">Reference proteome</keyword>
<dbReference type="RefSeq" id="WP_053183288.1">
    <property type="nucleotide sequence ID" value="NZ_LGIA01000150.1"/>
</dbReference>
<comment type="caution">
    <text evidence="1">The sequence shown here is derived from an EMBL/GenBank/DDBJ whole genome shotgun (WGS) entry which is preliminary data.</text>
</comment>
<dbReference type="EMBL" id="LGIA01000150">
    <property type="protein sequence ID" value="KOH44918.1"/>
    <property type="molecule type" value="Genomic_DNA"/>
</dbReference>
<dbReference type="Proteomes" id="UP000036958">
    <property type="component" value="Unassembled WGS sequence"/>
</dbReference>
<reference evidence="2" key="1">
    <citation type="submission" date="2015-07" db="EMBL/GenBank/DDBJ databases">
        <title>Genome sequencing of Sunxiuqinia dokdonensis strain SK.</title>
        <authorList>
            <person name="Ahn S."/>
            <person name="Kim B.-C."/>
        </authorList>
    </citation>
    <scope>NUCLEOTIDE SEQUENCE [LARGE SCALE GENOMIC DNA]</scope>
    <source>
        <strain evidence="2">SK</strain>
    </source>
</reference>
<dbReference type="OrthoDB" id="959692at2"/>
<evidence type="ECO:0008006" key="3">
    <source>
        <dbReference type="Google" id="ProtNLM"/>
    </source>
</evidence>
<name>A0A0L8V986_9BACT</name>
<dbReference type="AlphaFoldDB" id="A0A0L8V986"/>
<dbReference type="GO" id="GO:0000160">
    <property type="term" value="P:phosphorelay signal transduction system"/>
    <property type="evidence" value="ECO:0007669"/>
    <property type="project" value="InterPro"/>
</dbReference>
<evidence type="ECO:0000313" key="1">
    <source>
        <dbReference type="EMBL" id="KOH44918.1"/>
    </source>
</evidence>
<dbReference type="SUPFAM" id="SSF47226">
    <property type="entry name" value="Histidine-containing phosphotransfer domain, HPT domain"/>
    <property type="match status" value="1"/>
</dbReference>
<organism evidence="1 2">
    <name type="scientific">Sunxiuqinia dokdonensis</name>
    <dbReference type="NCBI Taxonomy" id="1409788"/>
    <lineage>
        <taxon>Bacteria</taxon>
        <taxon>Pseudomonadati</taxon>
        <taxon>Bacteroidota</taxon>
        <taxon>Bacteroidia</taxon>
        <taxon>Marinilabiliales</taxon>
        <taxon>Prolixibacteraceae</taxon>
        <taxon>Sunxiuqinia</taxon>
    </lineage>
</organism>
<proteinExistence type="predicted"/>
<gene>
    <name evidence="1" type="ORF">NC99_22300</name>
</gene>
<evidence type="ECO:0000313" key="2">
    <source>
        <dbReference type="Proteomes" id="UP000036958"/>
    </source>
</evidence>
<sequence length="127" mass="15075">MNTKKLTNLRYLEKATGGEVEIMKEFIEMYFEQIPDFRQKLRTYLENKQWRELGNIARMAKSSVLTFGMFNLSKNLSTLHFKTYKECGYDSYVKYVEEFETVTYAADLELKEALHKLSNTHIHLQSK</sequence>